<evidence type="ECO:0000313" key="2">
    <source>
        <dbReference type="EMBL" id="MBF0935358.1"/>
    </source>
</evidence>
<dbReference type="InterPro" id="IPR004038">
    <property type="entry name" value="Ribosomal_eL8/eL30/eS12/Gad45"/>
</dbReference>
<feature type="domain" description="Ribosomal protein eL8/eL30/eS12/Gadd45" evidence="1">
    <location>
        <begin position="10"/>
        <end position="93"/>
    </location>
</feature>
<protein>
    <submittedName>
        <fullName evidence="2">Ribosomal L7Ae/L30e/S12e/Gadd45 family protein</fullName>
    </submittedName>
</protein>
<proteinExistence type="predicted"/>
<dbReference type="InterPro" id="IPR029064">
    <property type="entry name" value="Ribosomal_eL30-like_sf"/>
</dbReference>
<dbReference type="SUPFAM" id="SSF55315">
    <property type="entry name" value="L30e-like"/>
    <property type="match status" value="1"/>
</dbReference>
<evidence type="ECO:0000313" key="3">
    <source>
        <dbReference type="Proteomes" id="UP000757900"/>
    </source>
</evidence>
<dbReference type="Pfam" id="PF01248">
    <property type="entry name" value="Ribosomal_L7Ae"/>
    <property type="match status" value="1"/>
</dbReference>
<evidence type="ECO:0000259" key="1">
    <source>
        <dbReference type="Pfam" id="PF01248"/>
    </source>
</evidence>
<accession>A0A929QT30</accession>
<dbReference type="AlphaFoldDB" id="A0A929QT30"/>
<dbReference type="EMBL" id="JABZFV010000205">
    <property type="protein sequence ID" value="MBF0935358.1"/>
    <property type="molecule type" value="Genomic_DNA"/>
</dbReference>
<name>A0A929QT30_ABIDE</name>
<dbReference type="Gene3D" id="3.30.1330.30">
    <property type="match status" value="1"/>
</dbReference>
<sequence>MTPEQKKLNMLGLANRSGNLISGDELVEKAIKRGRVALVICAQDASDATRARYQDWSQSYHVPLEMTFNREQISHAVGKTRSIVAISNQGMAKTYLSY</sequence>
<organism evidence="2 3">
    <name type="scientific">Abiotrophia defectiva</name>
    <name type="common">Streptococcus defectivus</name>
    <dbReference type="NCBI Taxonomy" id="46125"/>
    <lineage>
        <taxon>Bacteria</taxon>
        <taxon>Bacillati</taxon>
        <taxon>Bacillota</taxon>
        <taxon>Bacilli</taxon>
        <taxon>Lactobacillales</taxon>
        <taxon>Aerococcaceae</taxon>
        <taxon>Abiotrophia</taxon>
    </lineage>
</organism>
<reference evidence="2" key="1">
    <citation type="submission" date="2020-04" db="EMBL/GenBank/DDBJ databases">
        <title>Deep metagenomics examines the oral microbiome during advanced dental caries in children, revealing novel taxa and co-occurrences with host molecules.</title>
        <authorList>
            <person name="Baker J.L."/>
            <person name="Morton J.T."/>
            <person name="Dinis M."/>
            <person name="Alvarez R."/>
            <person name="Tran N.C."/>
            <person name="Knight R."/>
            <person name="Edlund A."/>
        </authorList>
    </citation>
    <scope>NUCLEOTIDE SEQUENCE</scope>
    <source>
        <strain evidence="2">JCVI_23_bin.16</strain>
    </source>
</reference>
<dbReference type="Proteomes" id="UP000757900">
    <property type="component" value="Unassembled WGS sequence"/>
</dbReference>
<comment type="caution">
    <text evidence="2">The sequence shown here is derived from an EMBL/GenBank/DDBJ whole genome shotgun (WGS) entry which is preliminary data.</text>
</comment>
<gene>
    <name evidence="2" type="ORF">HXK00_06950</name>
</gene>